<evidence type="ECO:0000259" key="9">
    <source>
        <dbReference type="Pfam" id="PF25967"/>
    </source>
</evidence>
<feature type="domain" description="Multidrug resistance protein MdtA-like beta-barrel" evidence="8">
    <location>
        <begin position="221"/>
        <end position="306"/>
    </location>
</feature>
<comment type="caution">
    <text evidence="10">The sequence shown here is derived from an EMBL/GenBank/DDBJ whole genome shotgun (WGS) entry which is preliminary data.</text>
</comment>
<dbReference type="GO" id="GO:0030313">
    <property type="term" value="C:cell envelope"/>
    <property type="evidence" value="ECO:0007669"/>
    <property type="project" value="UniProtKB-SubCell"/>
</dbReference>
<dbReference type="InterPro" id="IPR058626">
    <property type="entry name" value="MdtA-like_b-barrel"/>
</dbReference>
<comment type="similarity">
    <text evidence="2">Belongs to the membrane fusion protein (MFP) (TC 8.A.1) family.</text>
</comment>
<feature type="domain" description="Multidrug resistance protein MdtA-like barrel-sandwich hybrid" evidence="7">
    <location>
        <begin position="73"/>
        <end position="213"/>
    </location>
</feature>
<evidence type="ECO:0000256" key="4">
    <source>
        <dbReference type="SAM" id="MobiDB-lite"/>
    </source>
</evidence>
<feature type="domain" description="Multidrug resistance protein MdtA-like C-terminal permuted SH3" evidence="9">
    <location>
        <begin position="313"/>
        <end position="372"/>
    </location>
</feature>
<dbReference type="AlphaFoldDB" id="A0A4R8FDK1"/>
<dbReference type="Gene3D" id="2.40.420.20">
    <property type="match status" value="1"/>
</dbReference>
<dbReference type="InterPro" id="IPR058625">
    <property type="entry name" value="MdtA-like_BSH"/>
</dbReference>
<gene>
    <name evidence="10" type="ORF">DFO67_1233</name>
</gene>
<dbReference type="GO" id="GO:0022857">
    <property type="term" value="F:transmembrane transporter activity"/>
    <property type="evidence" value="ECO:0007669"/>
    <property type="project" value="InterPro"/>
</dbReference>
<dbReference type="InterPro" id="IPR006143">
    <property type="entry name" value="RND_pump_MFP"/>
</dbReference>
<dbReference type="InterPro" id="IPR058627">
    <property type="entry name" value="MdtA-like_C"/>
</dbReference>
<feature type="domain" description="Multidrug resistance protein MdtA-like alpha-helical hairpin" evidence="6">
    <location>
        <begin position="114"/>
        <end position="182"/>
    </location>
</feature>
<dbReference type="NCBIfam" id="TIGR01730">
    <property type="entry name" value="RND_mfp"/>
    <property type="match status" value="1"/>
</dbReference>
<dbReference type="PROSITE" id="PS51257">
    <property type="entry name" value="PROKAR_LIPOPROTEIN"/>
    <property type="match status" value="1"/>
</dbReference>
<evidence type="ECO:0000256" key="5">
    <source>
        <dbReference type="SAM" id="SignalP"/>
    </source>
</evidence>
<dbReference type="EMBL" id="SOEC01000023">
    <property type="protein sequence ID" value="TDX23799.1"/>
    <property type="molecule type" value="Genomic_DNA"/>
</dbReference>
<feature type="chain" id="PRO_5020957708" evidence="5">
    <location>
        <begin position="27"/>
        <end position="437"/>
    </location>
</feature>
<dbReference type="Pfam" id="PF25944">
    <property type="entry name" value="Beta-barrel_RND"/>
    <property type="match status" value="1"/>
</dbReference>
<dbReference type="Gene3D" id="2.40.30.170">
    <property type="match status" value="1"/>
</dbReference>
<evidence type="ECO:0000259" key="8">
    <source>
        <dbReference type="Pfam" id="PF25944"/>
    </source>
</evidence>
<dbReference type="Gene3D" id="2.40.50.100">
    <property type="match status" value="1"/>
</dbReference>
<dbReference type="Pfam" id="PF25917">
    <property type="entry name" value="BSH_RND"/>
    <property type="match status" value="1"/>
</dbReference>
<evidence type="ECO:0000256" key="2">
    <source>
        <dbReference type="ARBA" id="ARBA00009477"/>
    </source>
</evidence>
<keyword evidence="3" id="KW-0175">Coiled coil</keyword>
<evidence type="ECO:0000313" key="10">
    <source>
        <dbReference type="EMBL" id="TDX23799.1"/>
    </source>
</evidence>
<dbReference type="RefSeq" id="WP_243836331.1">
    <property type="nucleotide sequence ID" value="NZ_SOEC01000023.1"/>
</dbReference>
<dbReference type="PANTHER" id="PTHR30158">
    <property type="entry name" value="ACRA/E-RELATED COMPONENT OF DRUG EFFLUX TRANSPORTER"/>
    <property type="match status" value="1"/>
</dbReference>
<feature type="compositionally biased region" description="Low complexity" evidence="4">
    <location>
        <begin position="395"/>
        <end position="415"/>
    </location>
</feature>
<feature type="signal peptide" evidence="5">
    <location>
        <begin position="1"/>
        <end position="26"/>
    </location>
</feature>
<dbReference type="SUPFAM" id="SSF111369">
    <property type="entry name" value="HlyD-like secretion proteins"/>
    <property type="match status" value="1"/>
</dbReference>
<evidence type="ECO:0000259" key="6">
    <source>
        <dbReference type="Pfam" id="PF25876"/>
    </source>
</evidence>
<dbReference type="Pfam" id="PF25876">
    <property type="entry name" value="HH_MFP_RND"/>
    <property type="match status" value="1"/>
</dbReference>
<accession>A0A4R8FDK1</accession>
<evidence type="ECO:0000259" key="7">
    <source>
        <dbReference type="Pfam" id="PF25917"/>
    </source>
</evidence>
<keyword evidence="5" id="KW-0732">Signal</keyword>
<dbReference type="Gene3D" id="1.10.287.470">
    <property type="entry name" value="Helix hairpin bin"/>
    <property type="match status" value="1"/>
</dbReference>
<evidence type="ECO:0000313" key="11">
    <source>
        <dbReference type="Proteomes" id="UP000294489"/>
    </source>
</evidence>
<sequence length="437" mass="47220">MRLTTIHRRFAAIAALLLALMLTACGSESEQQAQQGGGQQQQKPPRPAQVMTVELRDLQLDKSYPALLRSEQQVTVVARVSGVLQERHYEEGEQVDEGELLFTIEQAQYEAAVRQQRADLQSARAELNQAQRNLDRYQRLYQQNSVSQQQLDEARATQETAQAAVAQAQAALDQAQLDLDYTTVEAPVTGQISLSEVNVGNYVQQQQTLATITPLQVVEARFSLPEDDAVALRYQRRQPDAPEVSAWLRAPTLAPSLPSLANQGIRGTIDYLGASVDTSTSTVQAEAVFENPDQLFLPGQFVRVALEGLQRFQVLAVPEVAVTEGLKGPQVYVLDDNQTVTSRFVDLGEQAGDWQIITANLKPGERVVVSAIGSLSPGDKVKPQPFDGDPEVTQEADSGQAQAASQGEGAAQGESTAQTKSGDQGSATAQGSQGDQG</sequence>
<evidence type="ECO:0000256" key="3">
    <source>
        <dbReference type="SAM" id="Coils"/>
    </source>
</evidence>
<dbReference type="GO" id="GO:0005886">
    <property type="term" value="C:plasma membrane"/>
    <property type="evidence" value="ECO:0007669"/>
    <property type="project" value="TreeGrafter"/>
</dbReference>
<comment type="subcellular location">
    <subcellularLocation>
        <location evidence="1">Cell inner membrane</location>
        <topology evidence="1">Lipid-anchor</topology>
    </subcellularLocation>
</comment>
<organism evidence="10 11">
    <name type="scientific">Modicisalibacter xianhensis</name>
    <dbReference type="NCBI Taxonomy" id="442341"/>
    <lineage>
        <taxon>Bacteria</taxon>
        <taxon>Pseudomonadati</taxon>
        <taxon>Pseudomonadota</taxon>
        <taxon>Gammaproteobacteria</taxon>
        <taxon>Oceanospirillales</taxon>
        <taxon>Halomonadaceae</taxon>
        <taxon>Modicisalibacter</taxon>
    </lineage>
</organism>
<feature type="compositionally biased region" description="Polar residues" evidence="4">
    <location>
        <begin position="416"/>
        <end position="437"/>
    </location>
</feature>
<dbReference type="Pfam" id="PF25967">
    <property type="entry name" value="RND-MFP_C"/>
    <property type="match status" value="1"/>
</dbReference>
<proteinExistence type="inferred from homology"/>
<protein>
    <submittedName>
        <fullName evidence="10">Membrane fusion protein (Multidrug efflux system)</fullName>
    </submittedName>
</protein>
<feature type="coiled-coil region" evidence="3">
    <location>
        <begin position="106"/>
        <end position="178"/>
    </location>
</feature>
<name>A0A4R8FDK1_9GAMM</name>
<dbReference type="GO" id="GO:0046677">
    <property type="term" value="P:response to antibiotic"/>
    <property type="evidence" value="ECO:0007669"/>
    <property type="project" value="TreeGrafter"/>
</dbReference>
<evidence type="ECO:0000256" key="1">
    <source>
        <dbReference type="ARBA" id="ARBA00004519"/>
    </source>
</evidence>
<reference evidence="10 11" key="1">
    <citation type="submission" date="2019-03" db="EMBL/GenBank/DDBJ databases">
        <title>Freshwater and sediment microbial communities from various areas in North America, analyzing microbe dynamics in response to fracking.</title>
        <authorList>
            <person name="Lamendella R."/>
        </authorList>
    </citation>
    <scope>NUCLEOTIDE SEQUENCE [LARGE SCALE GENOMIC DNA]</scope>
    <source>
        <strain evidence="10 11">6_TX</strain>
    </source>
</reference>
<feature type="region of interest" description="Disordered" evidence="4">
    <location>
        <begin position="377"/>
        <end position="437"/>
    </location>
</feature>
<dbReference type="InterPro" id="IPR058624">
    <property type="entry name" value="MdtA-like_HH"/>
</dbReference>
<dbReference type="Proteomes" id="UP000294489">
    <property type="component" value="Unassembled WGS sequence"/>
</dbReference>